<feature type="compositionally biased region" description="Low complexity" evidence="6">
    <location>
        <begin position="522"/>
        <end position="534"/>
    </location>
</feature>
<dbReference type="CDD" id="cd13280">
    <property type="entry name" value="PH_SIP3"/>
    <property type="match status" value="1"/>
</dbReference>
<keyword evidence="3" id="KW-1133">Transmembrane helix</keyword>
<keyword evidence="10" id="KW-1185">Reference proteome</keyword>
<dbReference type="InterPro" id="IPR011993">
    <property type="entry name" value="PH-like_dom_sf"/>
</dbReference>
<dbReference type="Pfam" id="PF00169">
    <property type="entry name" value="PH"/>
    <property type="match status" value="1"/>
</dbReference>
<dbReference type="InterPro" id="IPR001849">
    <property type="entry name" value="PH_domain"/>
</dbReference>
<keyword evidence="4" id="KW-0472">Membrane</keyword>
<dbReference type="InterPro" id="IPR031968">
    <property type="entry name" value="VASt"/>
</dbReference>
<dbReference type="Pfam" id="PF16746">
    <property type="entry name" value="BAR_3"/>
    <property type="match status" value="1"/>
</dbReference>
<keyword evidence="5" id="KW-0175">Coiled coil</keyword>
<feature type="compositionally biased region" description="Basic and acidic residues" evidence="6">
    <location>
        <begin position="489"/>
        <end position="506"/>
    </location>
</feature>
<dbReference type="InterPro" id="IPR039463">
    <property type="entry name" value="Sip3/Lam1_BAR"/>
</dbReference>
<feature type="compositionally biased region" description="Basic and acidic residues" evidence="6">
    <location>
        <begin position="451"/>
        <end position="464"/>
    </location>
</feature>
<dbReference type="OrthoDB" id="10070851at2759"/>
<dbReference type="InterPro" id="IPR027267">
    <property type="entry name" value="AH/BAR_dom_sf"/>
</dbReference>
<feature type="region of interest" description="Disordered" evidence="6">
    <location>
        <begin position="515"/>
        <end position="534"/>
    </location>
</feature>
<evidence type="ECO:0000313" key="9">
    <source>
        <dbReference type="EMBL" id="KAF1983978.1"/>
    </source>
</evidence>
<proteinExistence type="predicted"/>
<evidence type="ECO:0000256" key="2">
    <source>
        <dbReference type="ARBA" id="ARBA00022692"/>
    </source>
</evidence>
<evidence type="ECO:0000256" key="6">
    <source>
        <dbReference type="SAM" id="MobiDB-lite"/>
    </source>
</evidence>
<sequence length="1408" mass="154894">MAEDQQQQSLLTPVSRPLSLIPVGLKEAALDSPTFRATAVHFGEQIDIVEKWLDAYVKSATKLAGELVALENAVNTFLSHATPPQQLSEAVLDHDYTILALKKYGEGAREFWSYNLRGMKKVESSVVDPIRTFLYNDLKTLKEARKNLELQQRNFDSIVSRFSSQSKTKEASSLREDAFQLHEARKLYLKCSMDFCILAPQVRSSLDKLLVKIFSDQWREMKASREAVATSFGKSANEMERVRGWSREMENSERLFKRELQNSRKQIEDEAERSARPSRELEEYNASTVPYIGQNPTSAKGPSTGKTGQERFEKQGWLFQRSVAGKPARTIWIRRWFFVKNGIFGWLVQGSRTGAVEESEKIGVLLCGVRPAFQEERRFCFEIKTKDSTLIVQAETQQELMDWISAFDSAKRRALEDPTSTECAGLVGSSTSDAAFAITPPIAAEFAAKTAEGHGGHGSDDLGVDRAATLPVPGSEGGGLATRSSFDVSGRKSVTDRPEGESSSRDTAARLIQKLDLHRKSTTPQPTATSSPMSGGIASLISASHQVMPVGPVPQTQVSLDARSPLNAVMPLSSLAPSTLANPPAPTNLSKSAVILSGERGLTMGRGTPGGLMANLWGSANWGYLNLLERGEVSATASSNTSSLEPSPMTQPVEAPAALGVGYDGHSEGGENSSTSPSGSQSPPVASASHRKTVSLATDALAPKKVAAVDDYPNYYPIQLKAQDAQFRTLFPYVPRKDKLVLVFRATWNPNDQQEFPGRLYVTLKDLYFYSHHLGLVLLTSVAIDTILEVTAAPGKDNDFIFIHFKKPKDDGATRLTIKTFLEPLRLLQRRLDYLVRNCNQGDATLEEAIKTLIKMEVDDSAHSPSAESWEDVSVNTPVDGTTGREFKSNLRIDGNLYRDASGLPISRNATKFRLPTQPVLYTPQGFDHAAVSKEFDVSAKALFHVMFGDKSAVFQILYCQFSAQRLLQSPWVQPEQGHHRRDFKYEVDDGTENLVQTADYQVIDVYNDHLCYVVTDKKTPWHLPSSANFMLVSKVVITHVSKARCKLAIYTRPEWSKVTFGQTLINSAATSTLQTNSENLLAILADQISRLGATPMKSGSSTPSRMNTTSTSTTRRAVAIFGNVGFAPNTSISLTSTDLLQPPPSLTLSISPMTRQTLPSLAINALADFALDALSLLFTGLIATCRGLVGICSAHTLLITLLVLSGLVNFYFEAREGWQSWGERNAVKYMRHLGVGGGDIMVRAVSIGDLDRTVGELGLGVGLAVNATGDHGGGSGGRTACYETFLDVIDDDDSMNPLLPLPVSSSRRMSQRLKRTRRNLAAQRHDLLVAMRVVNRVEREVLQAEWESWVLEESRKCGRVGELIKRKKVNETEVEMEHGKGRDELRRWWEGYCGGCEREIKSLGLSS</sequence>
<dbReference type="GO" id="GO:0005737">
    <property type="term" value="C:cytoplasm"/>
    <property type="evidence" value="ECO:0007669"/>
    <property type="project" value="InterPro"/>
</dbReference>
<protein>
    <submittedName>
        <fullName evidence="9">Transcription factor SipA3</fullName>
    </submittedName>
</protein>
<dbReference type="InterPro" id="IPR004148">
    <property type="entry name" value="BAR_dom"/>
</dbReference>
<dbReference type="SUPFAM" id="SSF103657">
    <property type="entry name" value="BAR/IMD domain-like"/>
    <property type="match status" value="1"/>
</dbReference>
<comment type="subcellular location">
    <subcellularLocation>
        <location evidence="1">Membrane</location>
    </subcellularLocation>
</comment>
<dbReference type="FunFam" id="2.30.29.30:FF:000349">
    <property type="entry name" value="Transcription factor SipA3"/>
    <property type="match status" value="1"/>
</dbReference>
<feature type="coiled-coil region" evidence="5">
    <location>
        <begin position="131"/>
        <end position="161"/>
    </location>
</feature>
<organism evidence="9 10">
    <name type="scientific">Aulographum hederae CBS 113979</name>
    <dbReference type="NCBI Taxonomy" id="1176131"/>
    <lineage>
        <taxon>Eukaryota</taxon>
        <taxon>Fungi</taxon>
        <taxon>Dikarya</taxon>
        <taxon>Ascomycota</taxon>
        <taxon>Pezizomycotina</taxon>
        <taxon>Dothideomycetes</taxon>
        <taxon>Pleosporomycetidae</taxon>
        <taxon>Aulographales</taxon>
        <taxon>Aulographaceae</taxon>
    </lineage>
</organism>
<name>A0A6G1GTA3_9PEZI</name>
<keyword evidence="2" id="KW-0812">Transmembrane</keyword>
<evidence type="ECO:0000256" key="3">
    <source>
        <dbReference type="ARBA" id="ARBA00022989"/>
    </source>
</evidence>
<reference evidence="9" key="1">
    <citation type="journal article" date="2020" name="Stud. Mycol.">
        <title>101 Dothideomycetes genomes: a test case for predicting lifestyles and emergence of pathogens.</title>
        <authorList>
            <person name="Haridas S."/>
            <person name="Albert R."/>
            <person name="Binder M."/>
            <person name="Bloem J."/>
            <person name="Labutti K."/>
            <person name="Salamov A."/>
            <person name="Andreopoulos B."/>
            <person name="Baker S."/>
            <person name="Barry K."/>
            <person name="Bills G."/>
            <person name="Bluhm B."/>
            <person name="Cannon C."/>
            <person name="Castanera R."/>
            <person name="Culley D."/>
            <person name="Daum C."/>
            <person name="Ezra D."/>
            <person name="Gonzalez J."/>
            <person name="Henrissat B."/>
            <person name="Kuo A."/>
            <person name="Liang C."/>
            <person name="Lipzen A."/>
            <person name="Lutzoni F."/>
            <person name="Magnuson J."/>
            <person name="Mondo S."/>
            <person name="Nolan M."/>
            <person name="Ohm R."/>
            <person name="Pangilinan J."/>
            <person name="Park H.-J."/>
            <person name="Ramirez L."/>
            <person name="Alfaro M."/>
            <person name="Sun H."/>
            <person name="Tritt A."/>
            <person name="Yoshinaga Y."/>
            <person name="Zwiers L.-H."/>
            <person name="Turgeon B."/>
            <person name="Goodwin S."/>
            <person name="Spatafora J."/>
            <person name="Crous P."/>
            <person name="Grigoriev I."/>
        </authorList>
    </citation>
    <scope>NUCLEOTIDE SEQUENCE</scope>
    <source>
        <strain evidence="9">CBS 113979</strain>
    </source>
</reference>
<gene>
    <name evidence="9" type="ORF">K402DRAFT_406438</name>
</gene>
<dbReference type="SMART" id="SM00233">
    <property type="entry name" value="PH"/>
    <property type="match status" value="1"/>
</dbReference>
<evidence type="ECO:0000313" key="10">
    <source>
        <dbReference type="Proteomes" id="UP000800041"/>
    </source>
</evidence>
<dbReference type="Gene3D" id="1.20.1270.60">
    <property type="entry name" value="Arfaptin homology (AH) domain/BAR domain"/>
    <property type="match status" value="1"/>
</dbReference>
<feature type="region of interest" description="Disordered" evidence="6">
    <location>
        <begin position="450"/>
        <end position="506"/>
    </location>
</feature>
<dbReference type="InterPro" id="IPR042067">
    <property type="entry name" value="Sip3_PH"/>
</dbReference>
<dbReference type="CDD" id="cd07609">
    <property type="entry name" value="BAR_SIP3_fungi"/>
    <property type="match status" value="1"/>
</dbReference>
<evidence type="ECO:0000256" key="5">
    <source>
        <dbReference type="SAM" id="Coils"/>
    </source>
</evidence>
<feature type="domain" description="PH" evidence="7">
    <location>
        <begin position="311"/>
        <end position="412"/>
    </location>
</feature>
<dbReference type="Gene3D" id="2.30.29.30">
    <property type="entry name" value="Pleckstrin-homology domain (PH domain)/Phosphotyrosine-binding domain (PTB)"/>
    <property type="match status" value="1"/>
</dbReference>
<evidence type="ECO:0000256" key="4">
    <source>
        <dbReference type="ARBA" id="ARBA00023136"/>
    </source>
</evidence>
<dbReference type="PROSITE" id="PS51778">
    <property type="entry name" value="VAST"/>
    <property type="match status" value="1"/>
</dbReference>
<dbReference type="SUPFAM" id="SSF50729">
    <property type="entry name" value="PH domain-like"/>
    <property type="match status" value="1"/>
</dbReference>
<feature type="domain" description="VASt" evidence="8">
    <location>
        <begin position="927"/>
        <end position="1093"/>
    </location>
</feature>
<dbReference type="FunFam" id="1.20.1270.60:FF:000079">
    <property type="entry name" value="Transcription factor SipA3"/>
    <property type="match status" value="1"/>
</dbReference>
<feature type="region of interest" description="Disordered" evidence="6">
    <location>
        <begin position="659"/>
        <end position="690"/>
    </location>
</feature>
<dbReference type="Proteomes" id="UP000800041">
    <property type="component" value="Unassembled WGS sequence"/>
</dbReference>
<evidence type="ECO:0000259" key="8">
    <source>
        <dbReference type="PROSITE" id="PS51778"/>
    </source>
</evidence>
<evidence type="ECO:0000256" key="1">
    <source>
        <dbReference type="ARBA" id="ARBA00004370"/>
    </source>
</evidence>
<evidence type="ECO:0000259" key="7">
    <source>
        <dbReference type="PROSITE" id="PS50003"/>
    </source>
</evidence>
<dbReference type="Pfam" id="PF16016">
    <property type="entry name" value="VASt"/>
    <property type="match status" value="1"/>
</dbReference>
<dbReference type="PANTHER" id="PTHR14248">
    <property type="entry name" value="CYCLIN Y, ISOFORM A"/>
    <property type="match status" value="1"/>
</dbReference>
<dbReference type="GO" id="GO:0016020">
    <property type="term" value="C:membrane"/>
    <property type="evidence" value="ECO:0007669"/>
    <property type="project" value="UniProtKB-SubCell"/>
</dbReference>
<dbReference type="PROSITE" id="PS50003">
    <property type="entry name" value="PH_DOMAIN"/>
    <property type="match status" value="1"/>
</dbReference>
<feature type="compositionally biased region" description="Low complexity" evidence="6">
    <location>
        <begin position="670"/>
        <end position="684"/>
    </location>
</feature>
<dbReference type="EMBL" id="ML977171">
    <property type="protein sequence ID" value="KAF1983978.1"/>
    <property type="molecule type" value="Genomic_DNA"/>
</dbReference>
<accession>A0A6G1GTA3</accession>